<reference evidence="3 4" key="1">
    <citation type="submission" date="2020-08" db="EMBL/GenBank/DDBJ databases">
        <title>Bridging the membrane lipid divide: bacteria of the FCB group superphylum have the potential to synthesize archaeal ether lipids.</title>
        <authorList>
            <person name="Villanueva L."/>
            <person name="Von Meijenfeldt F.A.B."/>
            <person name="Westbye A.B."/>
            <person name="Yadav S."/>
            <person name="Hopmans E.C."/>
            <person name="Dutilh B.E."/>
            <person name="Sinninghe Damste J.S."/>
        </authorList>
    </citation>
    <scope>NUCLEOTIDE SEQUENCE [LARGE SCALE GENOMIC DNA]</scope>
    <source>
        <strain evidence="3">NIOZ-UU81</strain>
    </source>
</reference>
<comment type="caution">
    <text evidence="3">The sequence shown here is derived from an EMBL/GenBank/DDBJ whole genome shotgun (WGS) entry which is preliminary data.</text>
</comment>
<dbReference type="Gene3D" id="3.40.50.620">
    <property type="entry name" value="HUPs"/>
    <property type="match status" value="1"/>
</dbReference>
<dbReference type="Pfam" id="PF00582">
    <property type="entry name" value="Usp"/>
    <property type="match status" value="1"/>
</dbReference>
<dbReference type="EMBL" id="JACNLK010000047">
    <property type="protein sequence ID" value="MBC8208619.1"/>
    <property type="molecule type" value="Genomic_DNA"/>
</dbReference>
<dbReference type="PRINTS" id="PR01438">
    <property type="entry name" value="UNVRSLSTRESS"/>
</dbReference>
<comment type="similarity">
    <text evidence="1">Belongs to the universal stress protein A family.</text>
</comment>
<dbReference type="Proteomes" id="UP000599024">
    <property type="component" value="Unassembled WGS sequence"/>
</dbReference>
<protein>
    <submittedName>
        <fullName evidence="3">Universal stress protein</fullName>
    </submittedName>
</protein>
<dbReference type="SUPFAM" id="SSF52402">
    <property type="entry name" value="Adenine nucleotide alpha hydrolases-like"/>
    <property type="match status" value="1"/>
</dbReference>
<dbReference type="CDD" id="cd00293">
    <property type="entry name" value="USP-like"/>
    <property type="match status" value="1"/>
</dbReference>
<proteinExistence type="inferred from homology"/>
<dbReference type="InterPro" id="IPR006015">
    <property type="entry name" value="Universal_stress_UspA"/>
</dbReference>
<evidence type="ECO:0000259" key="2">
    <source>
        <dbReference type="Pfam" id="PF00582"/>
    </source>
</evidence>
<accession>A0A8J6N894</accession>
<feature type="domain" description="UspA" evidence="2">
    <location>
        <begin position="13"/>
        <end position="159"/>
    </location>
</feature>
<evidence type="ECO:0000256" key="1">
    <source>
        <dbReference type="ARBA" id="ARBA00008791"/>
    </source>
</evidence>
<dbReference type="InterPro" id="IPR006016">
    <property type="entry name" value="UspA"/>
</dbReference>
<sequence>MLPGREVLTMADWKKILIAVDESPLSERVADYVGRVVSGHEGVDICLLQVYPEPPPYFYQEGHNLKEFQQEKESTAQKVFQRLLPVLEGYGFAPETIQTSCHMADGVSLSKEILVIREQGDFGTVVLGRRGISKAEEFLFGSISTAILRESHNFTVWVVS</sequence>
<evidence type="ECO:0000313" key="3">
    <source>
        <dbReference type="EMBL" id="MBC8208619.1"/>
    </source>
</evidence>
<evidence type="ECO:0000313" key="4">
    <source>
        <dbReference type="Proteomes" id="UP000599024"/>
    </source>
</evidence>
<name>A0A8J6N894_9BACT</name>
<dbReference type="AlphaFoldDB" id="A0A8J6N894"/>
<organism evidence="3 4">
    <name type="scientific">Candidatus Desulfatifera sulfidica</name>
    <dbReference type="NCBI Taxonomy" id="2841691"/>
    <lineage>
        <taxon>Bacteria</taxon>
        <taxon>Pseudomonadati</taxon>
        <taxon>Thermodesulfobacteriota</taxon>
        <taxon>Desulfobulbia</taxon>
        <taxon>Desulfobulbales</taxon>
        <taxon>Desulfobulbaceae</taxon>
        <taxon>Candidatus Desulfatifera</taxon>
    </lineage>
</organism>
<gene>
    <name evidence="3" type="ORF">H8E79_05580</name>
</gene>
<dbReference type="InterPro" id="IPR014729">
    <property type="entry name" value="Rossmann-like_a/b/a_fold"/>
</dbReference>